<evidence type="ECO:0000313" key="2">
    <source>
        <dbReference type="Proteomes" id="UP000000328"/>
    </source>
</evidence>
<proteinExistence type="predicted"/>
<dbReference type="Proteomes" id="UP000000328">
    <property type="component" value="Chromosome"/>
</dbReference>
<evidence type="ECO:0008006" key="3">
    <source>
        <dbReference type="Google" id="ProtNLM"/>
    </source>
</evidence>
<evidence type="ECO:0000313" key="1">
    <source>
        <dbReference type="EMBL" id="ADJ45720.1"/>
    </source>
</evidence>
<dbReference type="Gene3D" id="3.40.30.10">
    <property type="entry name" value="Glutaredoxin"/>
    <property type="match status" value="1"/>
</dbReference>
<reference evidence="1 2" key="1">
    <citation type="journal article" date="2010" name="Cell Res.">
        <title>Complete genome sequence of the rifamycin SV-producing Amycolatopsis mediterranei U32 revealed its genetic characteristics in phylogeny and metabolism.</title>
        <authorList>
            <person name="Zhao W."/>
            <person name="Zhong Y."/>
            <person name="Yuan H."/>
            <person name="Wang J."/>
            <person name="Zheng H."/>
            <person name="Wang Y."/>
            <person name="Cen X."/>
            <person name="Xu F."/>
            <person name="Bai J."/>
            <person name="Han X."/>
            <person name="Lu G."/>
            <person name="Zhu Y."/>
            <person name="Shao Z."/>
            <person name="Yan H."/>
            <person name="Li C."/>
            <person name="Peng N."/>
            <person name="Zhang Z."/>
            <person name="Zhang Y."/>
            <person name="Lin W."/>
            <person name="Fan Y."/>
            <person name="Qin Z."/>
            <person name="Hu Y."/>
            <person name="Zhu B."/>
            <person name="Wang S."/>
            <person name="Ding X."/>
            <person name="Zhao G.P."/>
        </authorList>
    </citation>
    <scope>NUCLEOTIDE SEQUENCE [LARGE SCALE GENOMIC DNA]</scope>
    <source>
        <strain evidence="2">U-32</strain>
    </source>
</reference>
<accession>A0A0H3D404</accession>
<name>A0A0H3D404_AMYMU</name>
<dbReference type="SUPFAM" id="SSF52833">
    <property type="entry name" value="Thioredoxin-like"/>
    <property type="match status" value="1"/>
</dbReference>
<dbReference type="RefSeq" id="WP_013225792.1">
    <property type="nucleotide sequence ID" value="NC_014318.1"/>
</dbReference>
<dbReference type="KEGG" id="amd:AMED_3941"/>
<dbReference type="eggNOG" id="COG0526">
    <property type="taxonomic scope" value="Bacteria"/>
</dbReference>
<dbReference type="AlphaFoldDB" id="A0A0H3D404"/>
<dbReference type="HOGENOM" id="CLU_124855_0_0_11"/>
<organism evidence="1 2">
    <name type="scientific">Amycolatopsis mediterranei (strain U-32)</name>
    <dbReference type="NCBI Taxonomy" id="749927"/>
    <lineage>
        <taxon>Bacteria</taxon>
        <taxon>Bacillati</taxon>
        <taxon>Actinomycetota</taxon>
        <taxon>Actinomycetes</taxon>
        <taxon>Pseudonocardiales</taxon>
        <taxon>Pseudonocardiaceae</taxon>
        <taxon>Amycolatopsis</taxon>
    </lineage>
</organism>
<dbReference type="OrthoDB" id="128449at2"/>
<protein>
    <recommendedName>
        <fullName evidence="3">Thioredoxin domain-containing protein</fullName>
    </recommendedName>
</protein>
<dbReference type="GeneID" id="92871680"/>
<dbReference type="EMBL" id="CP002000">
    <property type="protein sequence ID" value="ADJ45720.1"/>
    <property type="molecule type" value="Genomic_DNA"/>
</dbReference>
<sequence length="163" mass="17174">MSFLVAVVAVLAVLTVLNLLLSSAIIRLLNEQRRPVTPGLPAVGTEVGAFEVTDADGRTVTDHELDDVLVAFLSPTCGPCRRIAGRLTEPTVAFVIDGGDRDKAVEYAAGLGSAVRVAFVGDRSPVSAAFNAGDVTPTLLRVRDHRIAAAGHDLDAVRPQHVR</sequence>
<dbReference type="InterPro" id="IPR036249">
    <property type="entry name" value="Thioredoxin-like_sf"/>
</dbReference>
<gene>
    <name evidence="1" type="ordered locus">AMED_3941</name>
</gene>
<dbReference type="PATRIC" id="fig|749927.5.peg.4076"/>